<feature type="region of interest" description="Disordered" evidence="1">
    <location>
        <begin position="1"/>
        <end position="21"/>
    </location>
</feature>
<proteinExistence type="predicted"/>
<reference evidence="2" key="1">
    <citation type="submission" date="2014-11" db="EMBL/GenBank/DDBJ databases">
        <authorList>
            <person name="Amaro Gonzalez C."/>
        </authorList>
    </citation>
    <scope>NUCLEOTIDE SEQUENCE</scope>
</reference>
<organism evidence="2">
    <name type="scientific">Anguilla anguilla</name>
    <name type="common">European freshwater eel</name>
    <name type="synonym">Muraena anguilla</name>
    <dbReference type="NCBI Taxonomy" id="7936"/>
    <lineage>
        <taxon>Eukaryota</taxon>
        <taxon>Metazoa</taxon>
        <taxon>Chordata</taxon>
        <taxon>Craniata</taxon>
        <taxon>Vertebrata</taxon>
        <taxon>Euteleostomi</taxon>
        <taxon>Actinopterygii</taxon>
        <taxon>Neopterygii</taxon>
        <taxon>Teleostei</taxon>
        <taxon>Anguilliformes</taxon>
        <taxon>Anguillidae</taxon>
        <taxon>Anguilla</taxon>
    </lineage>
</organism>
<accession>A0A0E9P6K9</accession>
<sequence>MREFRSAITNEKPCDHSVRQK</sequence>
<protein>
    <submittedName>
        <fullName evidence="2">Uncharacterized protein</fullName>
    </submittedName>
</protein>
<name>A0A0E9P6K9_ANGAN</name>
<reference evidence="2" key="2">
    <citation type="journal article" date="2015" name="Fish Shellfish Immunol.">
        <title>Early steps in the European eel (Anguilla anguilla)-Vibrio vulnificus interaction in the gills: Role of the RtxA13 toxin.</title>
        <authorList>
            <person name="Callol A."/>
            <person name="Pajuelo D."/>
            <person name="Ebbesson L."/>
            <person name="Teles M."/>
            <person name="MacKenzie S."/>
            <person name="Amaro C."/>
        </authorList>
    </citation>
    <scope>NUCLEOTIDE SEQUENCE</scope>
</reference>
<dbReference type="AlphaFoldDB" id="A0A0E9P6K9"/>
<dbReference type="EMBL" id="GBXM01108857">
    <property type="protein sequence ID" value="JAG99719.1"/>
    <property type="molecule type" value="Transcribed_RNA"/>
</dbReference>
<evidence type="ECO:0000313" key="2">
    <source>
        <dbReference type="EMBL" id="JAG99719.1"/>
    </source>
</evidence>
<feature type="compositionally biased region" description="Basic and acidic residues" evidence="1">
    <location>
        <begin position="12"/>
        <end position="21"/>
    </location>
</feature>
<evidence type="ECO:0000256" key="1">
    <source>
        <dbReference type="SAM" id="MobiDB-lite"/>
    </source>
</evidence>